<feature type="transmembrane region" description="Helical" evidence="1">
    <location>
        <begin position="58"/>
        <end position="74"/>
    </location>
</feature>
<keyword evidence="1" id="KW-1133">Transmembrane helix</keyword>
<dbReference type="Proteomes" id="UP000810171">
    <property type="component" value="Unassembled WGS sequence"/>
</dbReference>
<reference evidence="2 3" key="1">
    <citation type="submission" date="2020-09" db="EMBL/GenBank/DDBJ databases">
        <authorList>
            <person name="Tanuku N.R.S."/>
        </authorList>
    </citation>
    <scope>NUCLEOTIDE SEQUENCE [LARGE SCALE GENOMIC DNA]</scope>
    <source>
        <strain evidence="2 3">AK62</strain>
    </source>
</reference>
<organism evidence="2 3">
    <name type="scientific">Marinobacterium alkalitolerans</name>
    <dbReference type="NCBI Taxonomy" id="1542925"/>
    <lineage>
        <taxon>Bacteria</taxon>
        <taxon>Pseudomonadati</taxon>
        <taxon>Pseudomonadota</taxon>
        <taxon>Gammaproteobacteria</taxon>
        <taxon>Oceanospirillales</taxon>
        <taxon>Oceanospirillaceae</taxon>
        <taxon>Marinobacterium</taxon>
    </lineage>
</organism>
<protein>
    <submittedName>
        <fullName evidence="2">Uncharacterized protein</fullName>
    </submittedName>
</protein>
<name>A0ABS3Z9G6_9GAMM</name>
<accession>A0ABS3Z9G6</accession>
<evidence type="ECO:0000313" key="3">
    <source>
        <dbReference type="Proteomes" id="UP000810171"/>
    </source>
</evidence>
<proteinExistence type="predicted"/>
<dbReference type="EMBL" id="JACVEW010000007">
    <property type="protein sequence ID" value="MBP0048352.1"/>
    <property type="molecule type" value="Genomic_DNA"/>
</dbReference>
<gene>
    <name evidence="2" type="ORF">H9C73_06355</name>
</gene>
<dbReference type="RefSeq" id="WP_209286972.1">
    <property type="nucleotide sequence ID" value="NZ_JACVEW010000007.1"/>
</dbReference>
<keyword evidence="1" id="KW-0812">Transmembrane</keyword>
<feature type="transmembrane region" description="Helical" evidence="1">
    <location>
        <begin position="21"/>
        <end position="38"/>
    </location>
</feature>
<evidence type="ECO:0000313" key="2">
    <source>
        <dbReference type="EMBL" id="MBP0048352.1"/>
    </source>
</evidence>
<comment type="caution">
    <text evidence="2">The sequence shown here is derived from an EMBL/GenBank/DDBJ whole genome shotgun (WGS) entry which is preliminary data.</text>
</comment>
<evidence type="ECO:0000256" key="1">
    <source>
        <dbReference type="SAM" id="Phobius"/>
    </source>
</evidence>
<sequence length="94" mass="10617">MKTRRRDSVAELKRRLFKYNLVSMAATAVIALAIYSLATGRGGEIHPWLADQSRMLDLLVAAGVVELLVMMRISRIKRLKQGVLNRRPVTRARA</sequence>
<keyword evidence="1" id="KW-0472">Membrane</keyword>
<keyword evidence="3" id="KW-1185">Reference proteome</keyword>